<reference evidence="7 8" key="1">
    <citation type="submission" date="2020-03" db="EMBL/GenBank/DDBJ databases">
        <title>Bacterial isolates of synthetic phycosphere.</title>
        <authorList>
            <person name="Fu H."/>
            <person name="Moran M.A."/>
        </authorList>
    </citation>
    <scope>NUCLEOTIDE SEQUENCE [LARGE SCALE GENOMIC DNA]</scope>
    <source>
        <strain evidence="7 8">HF1</strain>
    </source>
</reference>
<proteinExistence type="inferred from homology"/>
<dbReference type="InterPro" id="IPR005648">
    <property type="entry name" value="FlgD"/>
</dbReference>
<dbReference type="Pfam" id="PF03963">
    <property type="entry name" value="FlgD"/>
    <property type="match status" value="1"/>
</dbReference>
<dbReference type="Proteomes" id="UP000709466">
    <property type="component" value="Unassembled WGS sequence"/>
</dbReference>
<dbReference type="RefSeq" id="WP_167635753.1">
    <property type="nucleotide sequence ID" value="NZ_JAATOP010000001.1"/>
</dbReference>
<comment type="caution">
    <text evidence="7">The sequence shown here is derived from an EMBL/GenBank/DDBJ whole genome shotgun (WGS) entry which is preliminary data.</text>
</comment>
<feature type="domain" description="FlgD/Vpr Ig-like" evidence="6">
    <location>
        <begin position="110"/>
        <end position="178"/>
    </location>
</feature>
<protein>
    <recommendedName>
        <fullName evidence="2 5">Basal-body rod modification protein FlgD</fullName>
    </recommendedName>
</protein>
<dbReference type="InterPro" id="IPR025965">
    <property type="entry name" value="FlgD/Vpr_Ig-like"/>
</dbReference>
<evidence type="ECO:0000259" key="6">
    <source>
        <dbReference type="Pfam" id="PF13860"/>
    </source>
</evidence>
<evidence type="ECO:0000313" key="8">
    <source>
        <dbReference type="Proteomes" id="UP000709466"/>
    </source>
</evidence>
<gene>
    <name evidence="7" type="ORF">HCZ30_00240</name>
</gene>
<comment type="function">
    <text evidence="4 5">Required for flagellar hook formation. May act as a scaffolding protein.</text>
</comment>
<evidence type="ECO:0000256" key="1">
    <source>
        <dbReference type="ARBA" id="ARBA00010577"/>
    </source>
</evidence>
<keyword evidence="7" id="KW-0966">Cell projection</keyword>
<keyword evidence="7" id="KW-0969">Cilium</keyword>
<evidence type="ECO:0000256" key="4">
    <source>
        <dbReference type="ARBA" id="ARBA00024746"/>
    </source>
</evidence>
<dbReference type="Gene3D" id="2.30.30.910">
    <property type="match status" value="1"/>
</dbReference>
<organism evidence="7 8">
    <name type="scientific">Marivivens donghaensis</name>
    <dbReference type="NCBI Taxonomy" id="1699413"/>
    <lineage>
        <taxon>Bacteria</taxon>
        <taxon>Pseudomonadati</taxon>
        <taxon>Pseudomonadota</taxon>
        <taxon>Alphaproteobacteria</taxon>
        <taxon>Rhodobacterales</taxon>
        <taxon>Paracoccaceae</taxon>
        <taxon>Marivivens group</taxon>
        <taxon>Marivivens</taxon>
    </lineage>
</organism>
<sequence length="224" mass="23397">MTEISSVDPFSLNRQGVVQTDKEAGAVLGQEDFLKLLTAQLTNQDPMSPMDNAEFLSQMAQFSTVDGIERVNSGIEGLANTMSQSQVQTAASLLGKSVLVDGNVARPGSDGGIHGMANLESAASEVLVSYNDATTGGVLYTQVLGAQSPGQVAFDWDNVPEDIVANHGQVRITVVADTEAGTVSVPTSVYAQVKSAIGGPSSTNITLQLEDYGALDTLEVTAFR</sequence>
<comment type="similarity">
    <text evidence="1 5">Belongs to the FlgD family.</text>
</comment>
<evidence type="ECO:0000313" key="7">
    <source>
        <dbReference type="EMBL" id="NIY70857.1"/>
    </source>
</evidence>
<keyword evidence="3 5" id="KW-1005">Bacterial flagellum biogenesis</keyword>
<accession>A0ABX0VW19</accession>
<dbReference type="EMBL" id="JAATOP010000001">
    <property type="protein sequence ID" value="NIY70857.1"/>
    <property type="molecule type" value="Genomic_DNA"/>
</dbReference>
<evidence type="ECO:0000256" key="3">
    <source>
        <dbReference type="ARBA" id="ARBA00022795"/>
    </source>
</evidence>
<evidence type="ECO:0000256" key="5">
    <source>
        <dbReference type="RuleBase" id="RU362076"/>
    </source>
</evidence>
<keyword evidence="8" id="KW-1185">Reference proteome</keyword>
<dbReference type="Gene3D" id="2.60.40.4070">
    <property type="match status" value="1"/>
</dbReference>
<dbReference type="Pfam" id="PF13860">
    <property type="entry name" value="FlgD_ig"/>
    <property type="match status" value="1"/>
</dbReference>
<keyword evidence="7" id="KW-0282">Flagellum</keyword>
<evidence type="ECO:0000256" key="2">
    <source>
        <dbReference type="ARBA" id="ARBA00016013"/>
    </source>
</evidence>
<name>A0ABX0VW19_9RHOB</name>